<dbReference type="Proteomes" id="UP000244335">
    <property type="component" value="Unassembled WGS sequence"/>
</dbReference>
<dbReference type="PANTHER" id="PTHR30055:SF238">
    <property type="entry name" value="MYCOFACTOCIN BIOSYNTHESIS TRANSCRIPTIONAL REGULATOR MFTR-RELATED"/>
    <property type="match status" value="1"/>
</dbReference>
<reference evidence="6 7" key="1">
    <citation type="submission" date="2018-04" db="EMBL/GenBank/DDBJ databases">
        <authorList>
            <person name="Hagen T."/>
        </authorList>
    </citation>
    <scope>NUCLEOTIDE SEQUENCE [LARGE SCALE GENOMIC DNA]</scope>
    <source>
        <strain evidence="6 7">TPD7009</strain>
    </source>
</reference>
<feature type="domain" description="HTH tetR-type" evidence="5">
    <location>
        <begin position="14"/>
        <end position="74"/>
    </location>
</feature>
<sequence length="208" mass="23340">MSKQKDTFRSAKKDRTRAHLRKVAFDLIERRGFETTTIADIASAADISARSVLRYFPTKEDVIVSWVSDGFIMLREDLLRRLPLTDPDGALFAAARATLSDYQTNAHFFRTLDRLIVSNTAMSARKEQVTAEFAAQVAAILAESRHERPLPLLIAETLSGTVFSLMRASVREWLRRGGGDTILDIFDEATAALRSHTQKWQGPPFGIE</sequence>
<dbReference type="GO" id="GO:0000976">
    <property type="term" value="F:transcription cis-regulatory region binding"/>
    <property type="evidence" value="ECO:0007669"/>
    <property type="project" value="TreeGrafter"/>
</dbReference>
<accession>A0AA92BZU6</accession>
<keyword evidence="1" id="KW-0805">Transcription regulation</keyword>
<dbReference type="PANTHER" id="PTHR30055">
    <property type="entry name" value="HTH-TYPE TRANSCRIPTIONAL REGULATOR RUTR"/>
    <property type="match status" value="1"/>
</dbReference>
<dbReference type="Gene3D" id="1.10.10.60">
    <property type="entry name" value="Homeodomain-like"/>
    <property type="match status" value="1"/>
</dbReference>
<evidence type="ECO:0000256" key="1">
    <source>
        <dbReference type="ARBA" id="ARBA00023015"/>
    </source>
</evidence>
<comment type="caution">
    <text evidence="6">The sequence shown here is derived from an EMBL/GenBank/DDBJ whole genome shotgun (WGS) entry which is preliminary data.</text>
</comment>
<dbReference type="PROSITE" id="PS50977">
    <property type="entry name" value="HTH_TETR_2"/>
    <property type="match status" value="1"/>
</dbReference>
<dbReference type="RefSeq" id="WP_116494657.1">
    <property type="nucleotide sequence ID" value="NZ_QDFR01000010.1"/>
</dbReference>
<dbReference type="InterPro" id="IPR001647">
    <property type="entry name" value="HTH_TetR"/>
</dbReference>
<dbReference type="InterPro" id="IPR041347">
    <property type="entry name" value="MftR_C"/>
</dbReference>
<dbReference type="Pfam" id="PF17754">
    <property type="entry name" value="TetR_C_14"/>
    <property type="match status" value="1"/>
</dbReference>
<evidence type="ECO:0000259" key="5">
    <source>
        <dbReference type="PROSITE" id="PS50977"/>
    </source>
</evidence>
<evidence type="ECO:0000256" key="3">
    <source>
        <dbReference type="ARBA" id="ARBA00023163"/>
    </source>
</evidence>
<proteinExistence type="predicted"/>
<dbReference type="AlphaFoldDB" id="A0AA92BZU6"/>
<dbReference type="InterPro" id="IPR050109">
    <property type="entry name" value="HTH-type_TetR-like_transc_reg"/>
</dbReference>
<evidence type="ECO:0000256" key="2">
    <source>
        <dbReference type="ARBA" id="ARBA00023125"/>
    </source>
</evidence>
<keyword evidence="2 4" id="KW-0238">DNA-binding</keyword>
<dbReference type="SUPFAM" id="SSF46689">
    <property type="entry name" value="Homeodomain-like"/>
    <property type="match status" value="1"/>
</dbReference>
<gene>
    <name evidence="6" type="ORF">DC430_20800</name>
</gene>
<organism evidence="6 7">
    <name type="scientific">Rhizobium rhizogenes</name>
    <name type="common">Agrobacterium rhizogenes</name>
    <dbReference type="NCBI Taxonomy" id="359"/>
    <lineage>
        <taxon>Bacteria</taxon>
        <taxon>Pseudomonadati</taxon>
        <taxon>Pseudomonadota</taxon>
        <taxon>Alphaproteobacteria</taxon>
        <taxon>Hyphomicrobiales</taxon>
        <taxon>Rhizobiaceae</taxon>
        <taxon>Rhizobium/Agrobacterium group</taxon>
        <taxon>Rhizobium</taxon>
    </lineage>
</organism>
<dbReference type="GO" id="GO:0003700">
    <property type="term" value="F:DNA-binding transcription factor activity"/>
    <property type="evidence" value="ECO:0007669"/>
    <property type="project" value="TreeGrafter"/>
</dbReference>
<dbReference type="InterPro" id="IPR009057">
    <property type="entry name" value="Homeodomain-like_sf"/>
</dbReference>
<dbReference type="Pfam" id="PF00440">
    <property type="entry name" value="TetR_N"/>
    <property type="match status" value="1"/>
</dbReference>
<keyword evidence="3" id="KW-0804">Transcription</keyword>
<evidence type="ECO:0000313" key="7">
    <source>
        <dbReference type="Proteomes" id="UP000244335"/>
    </source>
</evidence>
<dbReference type="Gene3D" id="1.10.357.10">
    <property type="entry name" value="Tetracycline Repressor, domain 2"/>
    <property type="match status" value="1"/>
</dbReference>
<feature type="DNA-binding region" description="H-T-H motif" evidence="4">
    <location>
        <begin position="37"/>
        <end position="56"/>
    </location>
</feature>
<name>A0AA92BZU6_RHIRH</name>
<protein>
    <submittedName>
        <fullName evidence="6">TetR family transcriptional regulator</fullName>
    </submittedName>
</protein>
<evidence type="ECO:0000313" key="6">
    <source>
        <dbReference type="EMBL" id="PVE50626.1"/>
    </source>
</evidence>
<evidence type="ECO:0000256" key="4">
    <source>
        <dbReference type="PROSITE-ProRule" id="PRU00335"/>
    </source>
</evidence>
<dbReference type="EMBL" id="QDFR01000010">
    <property type="protein sequence ID" value="PVE50626.1"/>
    <property type="molecule type" value="Genomic_DNA"/>
</dbReference>